<keyword evidence="2" id="KW-1185">Reference proteome</keyword>
<dbReference type="OrthoDB" id="414322at2759"/>
<gene>
    <name evidence="1" type="ORF">SPRG_00846</name>
</gene>
<dbReference type="VEuPathDB" id="FungiDB:SPRG_00846"/>
<dbReference type="KEGG" id="spar:SPRG_00846"/>
<reference evidence="1 2" key="1">
    <citation type="journal article" date="2013" name="PLoS Genet.">
        <title>Distinctive expansion of potential virulence genes in the genome of the oomycete fish pathogen Saprolegnia parasitica.</title>
        <authorList>
            <person name="Jiang R.H."/>
            <person name="de Bruijn I."/>
            <person name="Haas B.J."/>
            <person name="Belmonte R."/>
            <person name="Lobach L."/>
            <person name="Christie J."/>
            <person name="van den Ackerveken G."/>
            <person name="Bottin A."/>
            <person name="Bulone V."/>
            <person name="Diaz-Moreno S.M."/>
            <person name="Dumas B."/>
            <person name="Fan L."/>
            <person name="Gaulin E."/>
            <person name="Govers F."/>
            <person name="Grenville-Briggs L.J."/>
            <person name="Horner N.R."/>
            <person name="Levin J.Z."/>
            <person name="Mammella M."/>
            <person name="Meijer H.J."/>
            <person name="Morris P."/>
            <person name="Nusbaum C."/>
            <person name="Oome S."/>
            <person name="Phillips A.J."/>
            <person name="van Rooyen D."/>
            <person name="Rzeszutek E."/>
            <person name="Saraiva M."/>
            <person name="Secombes C.J."/>
            <person name="Seidl M.F."/>
            <person name="Snel B."/>
            <person name="Stassen J.H."/>
            <person name="Sykes S."/>
            <person name="Tripathy S."/>
            <person name="van den Berg H."/>
            <person name="Vega-Arreguin J.C."/>
            <person name="Wawra S."/>
            <person name="Young S.K."/>
            <person name="Zeng Q."/>
            <person name="Dieguez-Uribeondo J."/>
            <person name="Russ C."/>
            <person name="Tyler B.M."/>
            <person name="van West P."/>
        </authorList>
    </citation>
    <scope>NUCLEOTIDE SEQUENCE [LARGE SCALE GENOMIC DNA]</scope>
    <source>
        <strain evidence="1 2">CBS 223.65</strain>
    </source>
</reference>
<dbReference type="EMBL" id="KK583190">
    <property type="protein sequence ID" value="KDO34785.1"/>
    <property type="molecule type" value="Genomic_DNA"/>
</dbReference>
<dbReference type="GeneID" id="24123473"/>
<dbReference type="STRING" id="695850.A0A067CZV3"/>
<sequence>MADVVTTAPLRQLLTVVFTTSAIPSNPATVVLEEVLGSFAFVPGLAACDVVLTFDGYVAKDGDDVKTKFKSTRISAEEIEKYVEYQHNARAVFRRHLQLTDAAVVESCDVEFPIKRRTTARATIHREMDPLTGASLTSIIMSKRMGFALAVREALKHVTTPFVLIHQHDWTFLHALDLQAVCAAMTRRPETLKYVGFHSRKTLKKKSRPGLPPPVAVNLGGIRVAPLYFWYDKPHVASTEHYRSFVFGHGRFQPGDFIEDTLGHAMLDDLKARGVDAHSEYGSWSYVLDDHDDETATLRHASGRHFREVVHMRSRRVKKGASEDEQTTCPE</sequence>
<dbReference type="RefSeq" id="XP_012194452.1">
    <property type="nucleotide sequence ID" value="XM_012339062.1"/>
</dbReference>
<accession>A0A067CZV3</accession>
<proteinExistence type="predicted"/>
<organism evidence="1 2">
    <name type="scientific">Saprolegnia parasitica (strain CBS 223.65)</name>
    <dbReference type="NCBI Taxonomy" id="695850"/>
    <lineage>
        <taxon>Eukaryota</taxon>
        <taxon>Sar</taxon>
        <taxon>Stramenopiles</taxon>
        <taxon>Oomycota</taxon>
        <taxon>Saprolegniomycetes</taxon>
        <taxon>Saprolegniales</taxon>
        <taxon>Saprolegniaceae</taxon>
        <taxon>Saprolegnia</taxon>
    </lineage>
</organism>
<evidence type="ECO:0000313" key="2">
    <source>
        <dbReference type="Proteomes" id="UP000030745"/>
    </source>
</evidence>
<evidence type="ECO:0000313" key="1">
    <source>
        <dbReference type="EMBL" id="KDO34785.1"/>
    </source>
</evidence>
<protein>
    <submittedName>
        <fullName evidence="1">Uncharacterized protein</fullName>
    </submittedName>
</protein>
<name>A0A067CZV3_SAPPC</name>
<dbReference type="AlphaFoldDB" id="A0A067CZV3"/>
<dbReference type="Proteomes" id="UP000030745">
    <property type="component" value="Unassembled WGS sequence"/>
</dbReference>
<dbReference type="OMA" id="VASTEHY"/>